<evidence type="ECO:0000256" key="1">
    <source>
        <dbReference type="SAM" id="Phobius"/>
    </source>
</evidence>
<gene>
    <name evidence="2" type="ORF">BFS30_18330</name>
</gene>
<feature type="transmembrane region" description="Helical" evidence="1">
    <location>
        <begin position="5"/>
        <end position="23"/>
    </location>
</feature>
<name>A0A1D7QK08_9SPHI</name>
<dbReference type="KEGG" id="psty:BFS30_18330"/>
<accession>A0A1D7QK08</accession>
<keyword evidence="1" id="KW-1133">Transmembrane helix</keyword>
<evidence type="ECO:0000313" key="2">
    <source>
        <dbReference type="EMBL" id="AOM78953.1"/>
    </source>
</evidence>
<keyword evidence="1" id="KW-0812">Transmembrane</keyword>
<sequence>MKVLFYILIVVVAICLINFWYQIYILGQYYKSAGLFFTVIVALIPIVVAIISYKLINYIKNNKR</sequence>
<proteinExistence type="predicted"/>
<feature type="transmembrane region" description="Helical" evidence="1">
    <location>
        <begin position="35"/>
        <end position="56"/>
    </location>
</feature>
<dbReference type="AlphaFoldDB" id="A0A1D7QK08"/>
<dbReference type="EMBL" id="CP017141">
    <property type="protein sequence ID" value="AOM78953.1"/>
    <property type="molecule type" value="Genomic_DNA"/>
</dbReference>
<keyword evidence="3" id="KW-1185">Reference proteome</keyword>
<reference evidence="2 3" key="1">
    <citation type="submission" date="2016-08" db="EMBL/GenBank/DDBJ databases">
        <authorList>
            <person name="Seilhamer J.J."/>
        </authorList>
    </citation>
    <scope>NUCLEOTIDE SEQUENCE [LARGE SCALE GENOMIC DNA]</scope>
    <source>
        <strain evidence="2 3">DX4</strain>
    </source>
</reference>
<protein>
    <submittedName>
        <fullName evidence="2">Uncharacterized protein</fullName>
    </submittedName>
</protein>
<evidence type="ECO:0000313" key="3">
    <source>
        <dbReference type="Proteomes" id="UP000094313"/>
    </source>
</evidence>
<dbReference type="Proteomes" id="UP000094313">
    <property type="component" value="Chromosome"/>
</dbReference>
<keyword evidence="1" id="KW-0472">Membrane</keyword>
<organism evidence="2 3">
    <name type="scientific">Pedobacter steynii</name>
    <dbReference type="NCBI Taxonomy" id="430522"/>
    <lineage>
        <taxon>Bacteria</taxon>
        <taxon>Pseudomonadati</taxon>
        <taxon>Bacteroidota</taxon>
        <taxon>Sphingobacteriia</taxon>
        <taxon>Sphingobacteriales</taxon>
        <taxon>Sphingobacteriaceae</taxon>
        <taxon>Pedobacter</taxon>
    </lineage>
</organism>